<accession>A0A7M2WS71</accession>
<reference evidence="3 4" key="1">
    <citation type="submission" date="2020-10" db="EMBL/GenBank/DDBJ databases">
        <title>Wide distribution of Phycisphaera-like planctomycetes from WD2101 soil group in peatlands and genome analysis of the first cultivated representative.</title>
        <authorList>
            <person name="Dedysh S.N."/>
            <person name="Beletsky A.V."/>
            <person name="Ivanova A."/>
            <person name="Kulichevskaya I.S."/>
            <person name="Suzina N.E."/>
            <person name="Philippov D.A."/>
            <person name="Rakitin A.L."/>
            <person name="Mardanov A.V."/>
            <person name="Ravin N.V."/>
        </authorList>
    </citation>
    <scope>NUCLEOTIDE SEQUENCE [LARGE SCALE GENOMIC DNA]</scope>
    <source>
        <strain evidence="3 4">M1803</strain>
    </source>
</reference>
<dbReference type="Pfam" id="PF06439">
    <property type="entry name" value="3keto-disac_hyd"/>
    <property type="match status" value="1"/>
</dbReference>
<feature type="chain" id="PRO_5034296406" evidence="1">
    <location>
        <begin position="22"/>
        <end position="213"/>
    </location>
</feature>
<name>A0A7M2WS71_9BACT</name>
<feature type="domain" description="3-keto-alpha-glucoside-1,2-lyase/3-keto-2-hydroxy-glucal hydratase" evidence="2">
    <location>
        <begin position="37"/>
        <end position="199"/>
    </location>
</feature>
<dbReference type="RefSeq" id="WP_206291234.1">
    <property type="nucleotide sequence ID" value="NZ_CP063458.1"/>
</dbReference>
<dbReference type="KEGG" id="hbs:IPV69_18650"/>
<keyword evidence="1" id="KW-0732">Signal</keyword>
<proteinExistence type="predicted"/>
<evidence type="ECO:0000313" key="4">
    <source>
        <dbReference type="Proteomes" id="UP000593765"/>
    </source>
</evidence>
<dbReference type="InterPro" id="IPR010496">
    <property type="entry name" value="AL/BT2_dom"/>
</dbReference>
<protein>
    <submittedName>
        <fullName evidence="3">DUF1080 domain-containing protein</fullName>
    </submittedName>
</protein>
<organism evidence="3 4">
    <name type="scientific">Humisphaera borealis</name>
    <dbReference type="NCBI Taxonomy" id="2807512"/>
    <lineage>
        <taxon>Bacteria</taxon>
        <taxon>Pseudomonadati</taxon>
        <taxon>Planctomycetota</taxon>
        <taxon>Phycisphaerae</taxon>
        <taxon>Tepidisphaerales</taxon>
        <taxon>Tepidisphaeraceae</taxon>
        <taxon>Humisphaera</taxon>
    </lineage>
</organism>
<evidence type="ECO:0000256" key="1">
    <source>
        <dbReference type="SAM" id="SignalP"/>
    </source>
</evidence>
<evidence type="ECO:0000259" key="2">
    <source>
        <dbReference type="Pfam" id="PF06439"/>
    </source>
</evidence>
<dbReference type="AlphaFoldDB" id="A0A7M2WS71"/>
<gene>
    <name evidence="3" type="ORF">IPV69_18650</name>
</gene>
<dbReference type="Proteomes" id="UP000593765">
    <property type="component" value="Chromosome"/>
</dbReference>
<sequence length="213" mass="23082">MTNRFLATLLIAVLSTPAVFAADKPAEATKPAGKDDGFVSLFNGKDLAGWIVSNCKAGVENGSLVIQEGNGLIRSEKLYGDFVLELEWKNRQAEKFDSGIFIRAVAKKFSRWPAKWQINLLQGQEGSLVGHKDGKALGLAKAGEWNKLQVTCIGKTAEAQVNGKPAWKVGDIEPAVGFVGIQVEVTAGGQFEFRNIRIKPITPPMDEPKATEE</sequence>
<dbReference type="GO" id="GO:0016787">
    <property type="term" value="F:hydrolase activity"/>
    <property type="evidence" value="ECO:0007669"/>
    <property type="project" value="InterPro"/>
</dbReference>
<feature type="signal peptide" evidence="1">
    <location>
        <begin position="1"/>
        <end position="21"/>
    </location>
</feature>
<dbReference type="EMBL" id="CP063458">
    <property type="protein sequence ID" value="QOV88259.1"/>
    <property type="molecule type" value="Genomic_DNA"/>
</dbReference>
<keyword evidence="4" id="KW-1185">Reference proteome</keyword>
<evidence type="ECO:0000313" key="3">
    <source>
        <dbReference type="EMBL" id="QOV88259.1"/>
    </source>
</evidence>
<dbReference type="Gene3D" id="2.60.120.560">
    <property type="entry name" value="Exo-inulinase, domain 1"/>
    <property type="match status" value="1"/>
</dbReference>